<organism evidence="2 3">
    <name type="scientific">Anopheles atroparvus</name>
    <name type="common">European mosquito</name>
    <dbReference type="NCBI Taxonomy" id="41427"/>
    <lineage>
        <taxon>Eukaryota</taxon>
        <taxon>Metazoa</taxon>
        <taxon>Ecdysozoa</taxon>
        <taxon>Arthropoda</taxon>
        <taxon>Hexapoda</taxon>
        <taxon>Insecta</taxon>
        <taxon>Pterygota</taxon>
        <taxon>Neoptera</taxon>
        <taxon>Endopterygota</taxon>
        <taxon>Diptera</taxon>
        <taxon>Nematocera</taxon>
        <taxon>Culicoidea</taxon>
        <taxon>Culicidae</taxon>
        <taxon>Anophelinae</taxon>
        <taxon>Anopheles</taxon>
    </lineage>
</organism>
<keyword evidence="1" id="KW-0472">Membrane</keyword>
<keyword evidence="1" id="KW-0812">Transmembrane</keyword>
<accession>A0AAG5DJY7</accession>
<evidence type="ECO:0000313" key="3">
    <source>
        <dbReference type="Proteomes" id="UP000075880"/>
    </source>
</evidence>
<dbReference type="AlphaFoldDB" id="A0AAG5DJY7"/>
<keyword evidence="3" id="KW-1185">Reference proteome</keyword>
<evidence type="ECO:0000256" key="1">
    <source>
        <dbReference type="SAM" id="Phobius"/>
    </source>
</evidence>
<name>A0AAG5DJY7_ANOAO</name>
<evidence type="ECO:0000313" key="2">
    <source>
        <dbReference type="EnsemblMetazoa" id="ENSAATROPP011320"/>
    </source>
</evidence>
<protein>
    <submittedName>
        <fullName evidence="2">Uncharacterized protein</fullName>
    </submittedName>
</protein>
<feature type="transmembrane region" description="Helical" evidence="1">
    <location>
        <begin position="12"/>
        <end position="35"/>
    </location>
</feature>
<proteinExistence type="predicted"/>
<dbReference type="Proteomes" id="UP000075880">
    <property type="component" value="Unassembled WGS sequence"/>
</dbReference>
<keyword evidence="1" id="KW-1133">Transmembrane helix</keyword>
<reference evidence="2" key="1">
    <citation type="submission" date="2024-04" db="UniProtKB">
        <authorList>
            <consortium name="EnsemblMetazoa"/>
        </authorList>
    </citation>
    <scope>IDENTIFICATION</scope>
    <source>
        <strain evidence="2">EBRO</strain>
    </source>
</reference>
<dbReference type="EnsemblMetazoa" id="ENSAATROPT012471">
    <property type="protein sequence ID" value="ENSAATROPP011320"/>
    <property type="gene ID" value="ENSAATROPG010147"/>
</dbReference>
<sequence>MKFSQMLHVDTFVCYMLFSQRLFIFTSNTFLYGVVKK</sequence>